<dbReference type="InterPro" id="IPR012910">
    <property type="entry name" value="Plug_dom"/>
</dbReference>
<organism evidence="10 11">
    <name type="scientific">Flavilitoribacter nigricans (strain ATCC 23147 / DSM 23189 / NBRC 102662 / NCIMB 1420 / SS-2)</name>
    <name type="common">Lewinella nigricans</name>
    <dbReference type="NCBI Taxonomy" id="1122177"/>
    <lineage>
        <taxon>Bacteria</taxon>
        <taxon>Pseudomonadati</taxon>
        <taxon>Bacteroidota</taxon>
        <taxon>Saprospiria</taxon>
        <taxon>Saprospirales</taxon>
        <taxon>Lewinellaceae</taxon>
        <taxon>Flavilitoribacter</taxon>
    </lineage>
</organism>
<protein>
    <submittedName>
        <fullName evidence="10">SusC/RagA family TonB-linked outer membrane protein</fullName>
    </submittedName>
</protein>
<dbReference type="Gene3D" id="2.60.40.1120">
    <property type="entry name" value="Carboxypeptidase-like, regulatory domain"/>
    <property type="match status" value="1"/>
</dbReference>
<evidence type="ECO:0000256" key="6">
    <source>
        <dbReference type="ARBA" id="ARBA00023237"/>
    </source>
</evidence>
<keyword evidence="6 7" id="KW-0998">Cell outer membrane</keyword>
<dbReference type="InterPro" id="IPR037066">
    <property type="entry name" value="Plug_dom_sf"/>
</dbReference>
<evidence type="ECO:0000256" key="1">
    <source>
        <dbReference type="ARBA" id="ARBA00004571"/>
    </source>
</evidence>
<dbReference type="Gene3D" id="2.40.170.20">
    <property type="entry name" value="TonB-dependent receptor, beta-barrel domain"/>
    <property type="match status" value="1"/>
</dbReference>
<dbReference type="InterPro" id="IPR039426">
    <property type="entry name" value="TonB-dep_rcpt-like"/>
</dbReference>
<evidence type="ECO:0000256" key="4">
    <source>
        <dbReference type="ARBA" id="ARBA00022692"/>
    </source>
</evidence>
<dbReference type="GO" id="GO:0009279">
    <property type="term" value="C:cell outer membrane"/>
    <property type="evidence" value="ECO:0007669"/>
    <property type="project" value="UniProtKB-SubCell"/>
</dbReference>
<dbReference type="OrthoDB" id="9768177at2"/>
<reference evidence="10 11" key="1">
    <citation type="submission" date="2017-10" db="EMBL/GenBank/DDBJ databases">
        <title>The draft genome sequence of Lewinella nigricans NBRC 102662.</title>
        <authorList>
            <person name="Wang K."/>
        </authorList>
    </citation>
    <scope>NUCLEOTIDE SEQUENCE [LARGE SCALE GENOMIC DNA]</scope>
    <source>
        <strain evidence="10 11">NBRC 102662</strain>
    </source>
</reference>
<accession>A0A2D0NC35</accession>
<comment type="subcellular location">
    <subcellularLocation>
        <location evidence="1 7">Cell outer membrane</location>
        <topology evidence="1 7">Multi-pass membrane protein</topology>
    </subcellularLocation>
</comment>
<evidence type="ECO:0000256" key="8">
    <source>
        <dbReference type="SAM" id="SignalP"/>
    </source>
</evidence>
<dbReference type="InterPro" id="IPR008969">
    <property type="entry name" value="CarboxyPept-like_regulatory"/>
</dbReference>
<dbReference type="InterPro" id="IPR023997">
    <property type="entry name" value="TonB-dep_OMP_SusC/RagA_CS"/>
</dbReference>
<keyword evidence="11" id="KW-1185">Reference proteome</keyword>
<keyword evidence="5 7" id="KW-0472">Membrane</keyword>
<sequence length="1043" mass="114187">MKFLQRFSWSFLMLFLLTAYSVEAQRTISGTVTGDGEPLIGATVLVEGTTTGGVTDLDGRYTIQASPEDVLLFSYTGMEEQRITVGNQTTIDVTLAGSNLLNEVLVVAYGTSKKGAFTGSATQINAESLEGRALTNISSAIEGAAGIQYAPGNGQPGSSSPIRVRGFGSVNASSAPLYVVDGIIFSGALSSINPNDVESITVLKDAASTALYGSKAANGVVLITTKQGSKGNDKFTLNVSQGVTGRAIPEYERVNAEQYYPLMWEGYRNSLAISGDTPLDEANQMATAGIFDELGTNPFNVGNDQIVGTDGQLNPSARLLYPDDLDWQEELTRSSARSTVDLSYQGATDKTNYFASVGYLDDKGWILNSDFQRISGRVNVNTSPRDWISTGFNLSGSSSVSNQAADGGSTSFVNPFFSTRRIAPIYPVYEHDPVTGEFLLDDAGNRIYDLGVNRVGNTNGRHVIQETILNVDNNRNTSLGARAYVDLFFLDGFKFTANASLDRRFFSNEDFDNPIVGDGAPAGRAGRDAITISSVTYNQLLNYNKDFGQHSIGILAGHESFEYERNFLTGFRLGIIADGNTELINFTQTSNLSSNTRKYSTEGYLGRIEYDYDDKYFISGSFRRDGSSRFYEDVRWGNFWSVGGAWRLDQEAFIQSAGWIDLLKLRASYGEVGNDSNLDNTALSFFASQPLFSLGFNNDLEPGILLSTLGSTTLEWESNAQADVAVEFALFDYRVDGSIEYYNRITDNLLFEVPLPLSSGLDAFNANIGSMFNRGIEVNLGVDVIRSRNFSWRLDANASTIKNEFTELPQEEIINGTKKLVVGGSIYDYWLRDWYGVDPADGASLYVLADDADRDDVNVREIDGTLVTTNINDAKFDFVGTAIPDLFGSFQNTFTVGDFRLGFLFTYQLGGQTYDSNFAGLMSVNNYGGALSTEILNRWQQPGDITDVPRLDDSQSNNFNGASDRWLVSSSYIALRQLNLSYDLPQGVINNLGLRHLRIFANGENLFLKTARKGMDVNQNFNGTTQNRFTPSRILTLGANVGF</sequence>
<proteinExistence type="inferred from homology"/>
<dbReference type="Pfam" id="PF13715">
    <property type="entry name" value="CarbopepD_reg_2"/>
    <property type="match status" value="1"/>
</dbReference>
<comment type="caution">
    <text evidence="10">The sequence shown here is derived from an EMBL/GenBank/DDBJ whole genome shotgun (WGS) entry which is preliminary data.</text>
</comment>
<dbReference type="EMBL" id="PDUD01000019">
    <property type="protein sequence ID" value="PHN06064.1"/>
    <property type="molecule type" value="Genomic_DNA"/>
</dbReference>
<gene>
    <name evidence="10" type="ORF">CRP01_13925</name>
</gene>
<feature type="signal peptide" evidence="8">
    <location>
        <begin position="1"/>
        <end position="24"/>
    </location>
</feature>
<dbReference type="Pfam" id="PF07715">
    <property type="entry name" value="Plug"/>
    <property type="match status" value="1"/>
</dbReference>
<dbReference type="NCBIfam" id="TIGR04056">
    <property type="entry name" value="OMP_RagA_SusC"/>
    <property type="match status" value="1"/>
</dbReference>
<dbReference type="Gene3D" id="2.170.130.10">
    <property type="entry name" value="TonB-dependent receptor, plug domain"/>
    <property type="match status" value="1"/>
</dbReference>
<evidence type="ECO:0000313" key="10">
    <source>
        <dbReference type="EMBL" id="PHN06064.1"/>
    </source>
</evidence>
<comment type="similarity">
    <text evidence="7">Belongs to the TonB-dependent receptor family.</text>
</comment>
<dbReference type="Proteomes" id="UP000223913">
    <property type="component" value="Unassembled WGS sequence"/>
</dbReference>
<dbReference type="RefSeq" id="WP_099150657.1">
    <property type="nucleotide sequence ID" value="NZ_PDUD01000019.1"/>
</dbReference>
<keyword evidence="3 7" id="KW-1134">Transmembrane beta strand</keyword>
<evidence type="ECO:0000256" key="2">
    <source>
        <dbReference type="ARBA" id="ARBA00022448"/>
    </source>
</evidence>
<dbReference type="SUPFAM" id="SSF49464">
    <property type="entry name" value="Carboxypeptidase regulatory domain-like"/>
    <property type="match status" value="1"/>
</dbReference>
<dbReference type="SUPFAM" id="SSF56935">
    <property type="entry name" value="Porins"/>
    <property type="match status" value="1"/>
</dbReference>
<evidence type="ECO:0000259" key="9">
    <source>
        <dbReference type="Pfam" id="PF07715"/>
    </source>
</evidence>
<dbReference type="AlphaFoldDB" id="A0A2D0NC35"/>
<evidence type="ECO:0000256" key="3">
    <source>
        <dbReference type="ARBA" id="ARBA00022452"/>
    </source>
</evidence>
<evidence type="ECO:0000313" key="11">
    <source>
        <dbReference type="Proteomes" id="UP000223913"/>
    </source>
</evidence>
<dbReference type="PROSITE" id="PS52016">
    <property type="entry name" value="TONB_DEPENDENT_REC_3"/>
    <property type="match status" value="1"/>
</dbReference>
<feature type="domain" description="TonB-dependent receptor plug" evidence="9">
    <location>
        <begin position="117"/>
        <end position="220"/>
    </location>
</feature>
<name>A0A2D0NC35_FLAN2</name>
<dbReference type="NCBIfam" id="TIGR04057">
    <property type="entry name" value="SusC_RagA_signa"/>
    <property type="match status" value="1"/>
</dbReference>
<dbReference type="InterPro" id="IPR036942">
    <property type="entry name" value="Beta-barrel_TonB_sf"/>
</dbReference>
<evidence type="ECO:0000256" key="5">
    <source>
        <dbReference type="ARBA" id="ARBA00023136"/>
    </source>
</evidence>
<feature type="chain" id="PRO_5012497244" evidence="8">
    <location>
        <begin position="25"/>
        <end position="1043"/>
    </location>
</feature>
<keyword evidence="2 7" id="KW-0813">Transport</keyword>
<keyword evidence="8" id="KW-0732">Signal</keyword>
<dbReference type="InterPro" id="IPR023996">
    <property type="entry name" value="TonB-dep_OMP_SusC/RagA"/>
</dbReference>
<evidence type="ECO:0000256" key="7">
    <source>
        <dbReference type="PROSITE-ProRule" id="PRU01360"/>
    </source>
</evidence>
<keyword evidence="4 7" id="KW-0812">Transmembrane</keyword>